<feature type="compositionally biased region" description="Pro residues" evidence="1">
    <location>
        <begin position="377"/>
        <end position="386"/>
    </location>
</feature>
<evidence type="ECO:0000313" key="3">
    <source>
        <dbReference type="Proteomes" id="UP001500683"/>
    </source>
</evidence>
<dbReference type="RefSeq" id="WP_344944868.1">
    <property type="nucleotide sequence ID" value="NZ_BAAAZG010000012.1"/>
</dbReference>
<comment type="caution">
    <text evidence="2">The sequence shown here is derived from an EMBL/GenBank/DDBJ whole genome shotgun (WGS) entry which is preliminary data.</text>
</comment>
<proteinExistence type="predicted"/>
<dbReference type="InterPro" id="IPR046348">
    <property type="entry name" value="SIS_dom_sf"/>
</dbReference>
<evidence type="ECO:0000313" key="2">
    <source>
        <dbReference type="EMBL" id="GAA4067470.1"/>
    </source>
</evidence>
<dbReference type="SUPFAM" id="SSF53697">
    <property type="entry name" value="SIS domain"/>
    <property type="match status" value="1"/>
</dbReference>
<gene>
    <name evidence="2" type="ORF">GCM10022214_22630</name>
</gene>
<evidence type="ECO:0000256" key="1">
    <source>
        <dbReference type="SAM" id="MobiDB-lite"/>
    </source>
</evidence>
<dbReference type="EMBL" id="BAAAZG010000012">
    <property type="protein sequence ID" value="GAA4067470.1"/>
    <property type="molecule type" value="Genomic_DNA"/>
</dbReference>
<feature type="region of interest" description="Disordered" evidence="1">
    <location>
        <begin position="365"/>
        <end position="391"/>
    </location>
</feature>
<organism evidence="2 3">
    <name type="scientific">Actinomadura miaoliensis</name>
    <dbReference type="NCBI Taxonomy" id="430685"/>
    <lineage>
        <taxon>Bacteria</taxon>
        <taxon>Bacillati</taxon>
        <taxon>Actinomycetota</taxon>
        <taxon>Actinomycetes</taxon>
        <taxon>Streptosporangiales</taxon>
        <taxon>Thermomonosporaceae</taxon>
        <taxon>Actinomadura</taxon>
    </lineage>
</organism>
<keyword evidence="2" id="KW-0413">Isomerase</keyword>
<sequence>MTEYTSVVSGGVTVTARDPVRQHARRVMGRLWIDQVPVRLASEDATLWPSATAAEREGRTLCWPGQPGAARAVLDRVAQLRARARDAGLTEVALLGGGPPARAADVIVRRWLADRDPSERPPGSRCPLTVFDSGDPGPVARLASDHGRLGRTLVVVTGDDPDTDALSRAFTALFGELGLSPAETARRFVTVAATGSRSAKLAAEAGHAVVEAPSPTVFGALSPYALVPAGLAGADVAAVLDAATAVLPALTRPENNPGLVLGAILGGAVRAGRGTVVLGGYSAEPPELADWIAPVLAGATHGRLLPVVQHGGLPVLPDDDLFLVTLDGRPRQDDVTVSGPLAAQLVVWEYAAAVAGHLLGEDPLASPAADDAGEPAVPDPAVPDPAGPDAADEPIFVDGHGSQAVAAHTADPALAACGDLSALLDALTWRVTDDGHLAIVAFLDPDRRQGQGAQVRRLAGLMAARTSRPVTVTWGRRLPATGNDRREKGVYLMLTGNVVHDVPVAGRHRRLGAAQPARALAAARAARHGGRPVVRLHLHDRRSGLARLLELARGGA</sequence>
<dbReference type="Proteomes" id="UP001500683">
    <property type="component" value="Unassembled WGS sequence"/>
</dbReference>
<accession>A0ABP7VHG8</accession>
<dbReference type="GO" id="GO:0016853">
    <property type="term" value="F:isomerase activity"/>
    <property type="evidence" value="ECO:0007669"/>
    <property type="project" value="UniProtKB-KW"/>
</dbReference>
<name>A0ABP7VHG8_9ACTN</name>
<reference evidence="3" key="1">
    <citation type="journal article" date="2019" name="Int. J. Syst. Evol. Microbiol.">
        <title>The Global Catalogue of Microorganisms (GCM) 10K type strain sequencing project: providing services to taxonomists for standard genome sequencing and annotation.</title>
        <authorList>
            <consortium name="The Broad Institute Genomics Platform"/>
            <consortium name="The Broad Institute Genome Sequencing Center for Infectious Disease"/>
            <person name="Wu L."/>
            <person name="Ma J."/>
        </authorList>
    </citation>
    <scope>NUCLEOTIDE SEQUENCE [LARGE SCALE GENOMIC DNA]</scope>
    <source>
        <strain evidence="3">JCM 16702</strain>
    </source>
</reference>
<keyword evidence="3" id="KW-1185">Reference proteome</keyword>
<protein>
    <submittedName>
        <fullName evidence="2">Glucose-6-phosphate isomerase</fullName>
    </submittedName>
</protein>
<feature type="compositionally biased region" description="Low complexity" evidence="1">
    <location>
        <begin position="367"/>
        <end position="376"/>
    </location>
</feature>